<dbReference type="Pfam" id="PF12697">
    <property type="entry name" value="Abhydrolase_6"/>
    <property type="match status" value="1"/>
</dbReference>
<dbReference type="PANTHER" id="PTHR43689">
    <property type="entry name" value="HYDROLASE"/>
    <property type="match status" value="1"/>
</dbReference>
<evidence type="ECO:0000313" key="4">
    <source>
        <dbReference type="Proteomes" id="UP000186143"/>
    </source>
</evidence>
<dbReference type="InterPro" id="IPR000073">
    <property type="entry name" value="AB_hydrolase_1"/>
</dbReference>
<feature type="compositionally biased region" description="Polar residues" evidence="1">
    <location>
        <begin position="305"/>
        <end position="314"/>
    </location>
</feature>
<accession>A0A1Q9AIT9</accession>
<dbReference type="PANTHER" id="PTHR43689:SF8">
    <property type="entry name" value="ALPHA_BETA-HYDROLASES SUPERFAMILY PROTEIN"/>
    <property type="match status" value="1"/>
</dbReference>
<feature type="region of interest" description="Disordered" evidence="1">
    <location>
        <begin position="286"/>
        <end position="314"/>
    </location>
</feature>
<organism evidence="3 4">
    <name type="scientific">Xaviernesmea rhizosphaerae</name>
    <dbReference type="NCBI Taxonomy" id="1672749"/>
    <lineage>
        <taxon>Bacteria</taxon>
        <taxon>Pseudomonadati</taxon>
        <taxon>Pseudomonadota</taxon>
        <taxon>Alphaproteobacteria</taxon>
        <taxon>Hyphomicrobiales</taxon>
        <taxon>Rhizobiaceae</taxon>
        <taxon>Rhizobium/Agrobacterium group</taxon>
        <taxon>Xaviernesmea</taxon>
    </lineage>
</organism>
<feature type="domain" description="AB hydrolase-1" evidence="2">
    <location>
        <begin position="19"/>
        <end position="267"/>
    </location>
</feature>
<dbReference type="AlphaFoldDB" id="A0A1Q9AIT9"/>
<reference evidence="3 4" key="1">
    <citation type="submission" date="2016-09" db="EMBL/GenBank/DDBJ databases">
        <title>Rhizobium sp. nov., a novel species isolated from the rice rhizosphere.</title>
        <authorList>
            <person name="Zhao J."/>
            <person name="Zhang X."/>
        </authorList>
    </citation>
    <scope>NUCLEOTIDE SEQUENCE [LARGE SCALE GENOMIC DNA]</scope>
    <source>
        <strain evidence="3 4">MH17</strain>
    </source>
</reference>
<evidence type="ECO:0000259" key="2">
    <source>
        <dbReference type="Pfam" id="PF12697"/>
    </source>
</evidence>
<gene>
    <name evidence="3" type="ORF">BJF92_17385</name>
</gene>
<dbReference type="RefSeq" id="WP_075635199.1">
    <property type="nucleotide sequence ID" value="NZ_MKIO01000030.1"/>
</dbReference>
<proteinExistence type="predicted"/>
<dbReference type="STRING" id="1672749.BJF92_17385"/>
<protein>
    <recommendedName>
        <fullName evidence="2">AB hydrolase-1 domain-containing protein</fullName>
    </recommendedName>
</protein>
<comment type="caution">
    <text evidence="3">The sequence shown here is derived from an EMBL/GenBank/DDBJ whole genome shotgun (WGS) entry which is preliminary data.</text>
</comment>
<dbReference type="EMBL" id="MKIO01000030">
    <property type="protein sequence ID" value="OLP55161.1"/>
    <property type="molecule type" value="Genomic_DNA"/>
</dbReference>
<dbReference type="Proteomes" id="UP000186143">
    <property type="component" value="Unassembled WGS sequence"/>
</dbReference>
<dbReference type="Gene3D" id="3.40.50.1820">
    <property type="entry name" value="alpha/beta hydrolase"/>
    <property type="match status" value="1"/>
</dbReference>
<dbReference type="OrthoDB" id="9814760at2"/>
<name>A0A1Q9AIT9_9HYPH</name>
<evidence type="ECO:0000256" key="1">
    <source>
        <dbReference type="SAM" id="MobiDB-lite"/>
    </source>
</evidence>
<dbReference type="SUPFAM" id="SSF53474">
    <property type="entry name" value="alpha/beta-Hydrolases"/>
    <property type="match status" value="1"/>
</dbReference>
<dbReference type="InterPro" id="IPR029058">
    <property type="entry name" value="AB_hydrolase_fold"/>
</dbReference>
<evidence type="ECO:0000313" key="3">
    <source>
        <dbReference type="EMBL" id="OLP55161.1"/>
    </source>
</evidence>
<sequence>MLRSPEPTWLSENPGTRTVLIHGMVMAPAFWRCFAPSIAITGRAAAYPLPGHSPWILGNDATPLTTEVIVDAYAQAIERDFDGEPVTLIGHSTGGFLSLLIARHRPDLVDRVVLMGAFACGRFEGQERMASRILRLPWLGRLLFSRLFTRWIATKETFRWGSLECVFDKTVRWETEETQATMEAVRAHLLASRPHEIAAFVVWMSRTSIVPELPRIDVPVLNIIGAGDRVVPPIHQIHLAAALPRCHTVILNAIGHLPMAEARGVVDRLISDFILLGPHGLSSRAAAQKNRSGGAKPVFSRKNEASGTNMTAMR</sequence>